<dbReference type="Proteomes" id="UP000177458">
    <property type="component" value="Unassembled WGS sequence"/>
</dbReference>
<comment type="caution">
    <text evidence="1">The sequence shown here is derived from an EMBL/GenBank/DDBJ whole genome shotgun (WGS) entry which is preliminary data.</text>
</comment>
<dbReference type="Pfam" id="PF11104">
    <property type="entry name" value="PilM_2"/>
    <property type="match status" value="1"/>
</dbReference>
<evidence type="ECO:0008006" key="3">
    <source>
        <dbReference type="Google" id="ProtNLM"/>
    </source>
</evidence>
<dbReference type="PANTHER" id="PTHR32432">
    <property type="entry name" value="CELL DIVISION PROTEIN FTSA-RELATED"/>
    <property type="match status" value="1"/>
</dbReference>
<name>A0A1F4V185_UNCKA</name>
<dbReference type="InterPro" id="IPR050696">
    <property type="entry name" value="FtsA/MreB"/>
</dbReference>
<dbReference type="NCBIfam" id="TIGR01175">
    <property type="entry name" value="pilM"/>
    <property type="match status" value="1"/>
</dbReference>
<dbReference type="PANTHER" id="PTHR32432:SF3">
    <property type="entry name" value="ETHANOLAMINE UTILIZATION PROTEIN EUTJ"/>
    <property type="match status" value="1"/>
</dbReference>
<dbReference type="InterPro" id="IPR043129">
    <property type="entry name" value="ATPase_NBD"/>
</dbReference>
<reference evidence="1 2" key="1">
    <citation type="journal article" date="2016" name="Nat. Commun.">
        <title>Thousands of microbial genomes shed light on interconnected biogeochemical processes in an aquifer system.</title>
        <authorList>
            <person name="Anantharaman K."/>
            <person name="Brown C.T."/>
            <person name="Hug L.A."/>
            <person name="Sharon I."/>
            <person name="Castelle C.J."/>
            <person name="Probst A.J."/>
            <person name="Thomas B.C."/>
            <person name="Singh A."/>
            <person name="Wilkins M.J."/>
            <person name="Karaoz U."/>
            <person name="Brodie E.L."/>
            <person name="Williams K.H."/>
            <person name="Hubbard S.S."/>
            <person name="Banfield J.F."/>
        </authorList>
    </citation>
    <scope>NUCLEOTIDE SEQUENCE [LARGE SCALE GENOMIC DNA]</scope>
</reference>
<accession>A0A1F4V185</accession>
<gene>
    <name evidence="1" type="ORF">A3A69_02460</name>
</gene>
<organism evidence="1 2">
    <name type="scientific">candidate division WWE3 bacterium RIFCSPLOWO2_01_FULL_37_15</name>
    <dbReference type="NCBI Taxonomy" id="1802622"/>
    <lineage>
        <taxon>Bacteria</taxon>
        <taxon>Katanobacteria</taxon>
    </lineage>
</organism>
<evidence type="ECO:0000313" key="1">
    <source>
        <dbReference type="EMBL" id="OGC50975.1"/>
    </source>
</evidence>
<dbReference type="InterPro" id="IPR005883">
    <property type="entry name" value="PilM"/>
</dbReference>
<proteinExistence type="predicted"/>
<protein>
    <recommendedName>
        <fullName evidence="3">SHS2 domain-containing protein</fullName>
    </recommendedName>
</protein>
<dbReference type="SUPFAM" id="SSF53067">
    <property type="entry name" value="Actin-like ATPase domain"/>
    <property type="match status" value="2"/>
</dbReference>
<dbReference type="CDD" id="cd24049">
    <property type="entry name" value="ASKHA_NBD_PilM"/>
    <property type="match status" value="1"/>
</dbReference>
<dbReference type="AlphaFoldDB" id="A0A1F4V185"/>
<evidence type="ECO:0000313" key="2">
    <source>
        <dbReference type="Proteomes" id="UP000177458"/>
    </source>
</evidence>
<dbReference type="EMBL" id="MEVF01000005">
    <property type="protein sequence ID" value="OGC50975.1"/>
    <property type="molecule type" value="Genomic_DNA"/>
</dbReference>
<sequence length="274" mass="31087">MPIIGLDLGKNNFRAVEMENNKGKITLLKYGIYENPKINIEGDNKEDLVNYANAVREFFNETGFTTQNVVTALPEHQVFMRVIKMPLMNDKDLDNSIRFEAEQYIPMPLKEVNLSHQKIDPDLDDKNKINVLLVAAKKSILEKYVEILRMAHLTPKGMEPEALSVGRILGDSEERPSASIIIDIGVSSSLIIITYRGFVRFTRSIPFGGDILTRSIQQALGLDYNQAEEYKKAYGLDPNHAEGKIFNILKPIFDNVVMEVKRSKIFFTSHNPNV</sequence>
<feature type="non-terminal residue" evidence="1">
    <location>
        <position position="274"/>
    </location>
</feature>
<dbReference type="Gene3D" id="3.30.420.40">
    <property type="match status" value="2"/>
</dbReference>